<comment type="caution">
    <text evidence="4">The sequence shown here is derived from an EMBL/GenBank/DDBJ whole genome shotgun (WGS) entry which is preliminary data.</text>
</comment>
<feature type="compositionally biased region" description="Basic and acidic residues" evidence="1">
    <location>
        <begin position="209"/>
        <end position="220"/>
    </location>
</feature>
<protein>
    <submittedName>
        <fullName evidence="4">Replication initiator A domain-containing protein</fullName>
    </submittedName>
</protein>
<evidence type="ECO:0000256" key="1">
    <source>
        <dbReference type="SAM" id="MobiDB-lite"/>
    </source>
</evidence>
<sequence length="355" mass="40996">MQNFKFDYFYGSQAEQFSFFRLPKILIRDARFKKISSDAKILYGIMLDRMSLSRENKWMDQNNRVYIIFTLKEVMKEFECCQRKAGSLMAELDSKSGIGLIERKRQGLGRPDLIYLKNFIAVQADISQKEEKQEQGEVLPLQSGKEMPLITGAEDSFQTGKAIPMQRGNREKLQGGADLPLQSGKNLHIQNSTEILSKSGNEAPTNNTEKNKTERNKTEDSIYPIYPTKEKDAMDVTEVYRRIVKENISYETLYSNLPIMQRQMLDEMVELMVEVLTINRKFLRIGGAEYPYQLVKNRFLCIGPNHVEYVLHCLEQTTSKIGNIKAYILTSLFNATATMDTYYTMAVQHDMVMEE</sequence>
<dbReference type="Pfam" id="PF19481">
    <property type="entry name" value="DUF6017"/>
    <property type="match status" value="1"/>
</dbReference>
<dbReference type="EMBL" id="BHVZ01000004">
    <property type="protein sequence ID" value="GCB29997.1"/>
    <property type="molecule type" value="Genomic_DNA"/>
</dbReference>
<proteinExistence type="predicted"/>
<keyword evidence="5" id="KW-1185">Reference proteome</keyword>
<accession>A0A401LEJ5</accession>
<name>A0A401LEJ5_9FIRM</name>
<feature type="domain" description="Replication initiator A N-terminal" evidence="2">
    <location>
        <begin position="18"/>
        <end position="92"/>
    </location>
</feature>
<feature type="compositionally biased region" description="Polar residues" evidence="1">
    <location>
        <begin position="195"/>
        <end position="204"/>
    </location>
</feature>
<reference evidence="4 5" key="1">
    <citation type="submission" date="2018-10" db="EMBL/GenBank/DDBJ databases">
        <title>Draft Genome Sequence of Anaerotignum sp. KCTC 15736.</title>
        <authorList>
            <person name="Choi S.H."/>
            <person name="Kim J.S."/>
            <person name="Kang S.W."/>
            <person name="Lee J.S."/>
            <person name="Park S.H."/>
        </authorList>
    </citation>
    <scope>NUCLEOTIDE SEQUENCE [LARGE SCALE GENOMIC DNA]</scope>
    <source>
        <strain evidence="4 5">KCTC 15736</strain>
    </source>
</reference>
<organism evidence="4 5">
    <name type="scientific">Anaerotignum faecicola</name>
    <dbReference type="NCBI Taxonomy" id="2358141"/>
    <lineage>
        <taxon>Bacteria</taxon>
        <taxon>Bacillati</taxon>
        <taxon>Bacillota</taxon>
        <taxon>Clostridia</taxon>
        <taxon>Lachnospirales</taxon>
        <taxon>Anaerotignaceae</taxon>
        <taxon>Anaerotignum</taxon>
    </lineage>
</organism>
<feature type="domain" description="DUF6017" evidence="3">
    <location>
        <begin position="229"/>
        <end position="352"/>
    </location>
</feature>
<evidence type="ECO:0000313" key="4">
    <source>
        <dbReference type="EMBL" id="GCB29997.1"/>
    </source>
</evidence>
<evidence type="ECO:0000259" key="2">
    <source>
        <dbReference type="Pfam" id="PF06970"/>
    </source>
</evidence>
<dbReference type="Pfam" id="PF06970">
    <property type="entry name" value="RepA_N"/>
    <property type="match status" value="1"/>
</dbReference>
<dbReference type="InterPro" id="IPR010724">
    <property type="entry name" value="RepA_N"/>
</dbReference>
<dbReference type="OrthoDB" id="9803733at2"/>
<evidence type="ECO:0000259" key="3">
    <source>
        <dbReference type="Pfam" id="PF19481"/>
    </source>
</evidence>
<feature type="region of interest" description="Disordered" evidence="1">
    <location>
        <begin position="195"/>
        <end position="222"/>
    </location>
</feature>
<dbReference type="InterPro" id="IPR046059">
    <property type="entry name" value="DUF6017"/>
</dbReference>
<dbReference type="AlphaFoldDB" id="A0A401LEJ5"/>
<dbReference type="Proteomes" id="UP000287361">
    <property type="component" value="Unassembled WGS sequence"/>
</dbReference>
<evidence type="ECO:0000313" key="5">
    <source>
        <dbReference type="Proteomes" id="UP000287361"/>
    </source>
</evidence>
<gene>
    <name evidence="4" type="ORF">KGMB03357_16580</name>
</gene>